<gene>
    <name evidence="2" type="ORF">BJ969_004672</name>
</gene>
<dbReference type="GO" id="GO:0003824">
    <property type="term" value="F:catalytic activity"/>
    <property type="evidence" value="ECO:0007669"/>
    <property type="project" value="InterPro"/>
</dbReference>
<dbReference type="PANTHER" id="PTHR43798:SF33">
    <property type="entry name" value="HYDROLASE, PUTATIVE (AFU_ORTHOLOGUE AFUA_2G14860)-RELATED"/>
    <property type="match status" value="1"/>
</dbReference>
<comment type="caution">
    <text evidence="2">The sequence shown here is derived from an EMBL/GenBank/DDBJ whole genome shotgun (WGS) entry which is preliminary data.</text>
</comment>
<organism evidence="2 3">
    <name type="scientific">Saccharopolyspora gloriosae</name>
    <dbReference type="NCBI Taxonomy" id="455344"/>
    <lineage>
        <taxon>Bacteria</taxon>
        <taxon>Bacillati</taxon>
        <taxon>Actinomycetota</taxon>
        <taxon>Actinomycetes</taxon>
        <taxon>Pseudonocardiales</taxon>
        <taxon>Pseudonocardiaceae</taxon>
        <taxon>Saccharopolyspora</taxon>
    </lineage>
</organism>
<name>A0A840NJ45_9PSEU</name>
<dbReference type="GO" id="GO:0016020">
    <property type="term" value="C:membrane"/>
    <property type="evidence" value="ECO:0007669"/>
    <property type="project" value="TreeGrafter"/>
</dbReference>
<dbReference type="Proteomes" id="UP000580474">
    <property type="component" value="Unassembled WGS sequence"/>
</dbReference>
<feature type="domain" description="AB hydrolase-1" evidence="1">
    <location>
        <begin position="30"/>
        <end position="271"/>
    </location>
</feature>
<sequence length="289" mass="31845">MTAPPQGVEVDHVEFPAGKIRYYRAGSSGPAIVLLHGGGLDNAMLSWRHTIPVLAEDHRVYVPDLPGQGGSRPWHGRANQRTFEEVLRWLLDAWQVRDTMIVGLSMGGSIATGFTLRHPRRVRGLVLVGSGGLVPRLDHHLLSYLATRVEFVGSASAKLLAKHRGLVRRQLTKQLFTGDRPVPDLESIVDEVSAEAGQRESVFSDWQRDSLGRRAMRVNHGPHLDQINCPVMFIHGEQDTAVPISSSRQAATAISGAQLHVIPGAGHWPNREKANEFNALLRQFVNARS</sequence>
<dbReference type="AlphaFoldDB" id="A0A840NJ45"/>
<dbReference type="RefSeq" id="WP_184482041.1">
    <property type="nucleotide sequence ID" value="NZ_JACHIV010000001.1"/>
</dbReference>
<dbReference type="PRINTS" id="PR00111">
    <property type="entry name" value="ABHYDROLASE"/>
</dbReference>
<accession>A0A840NJ45</accession>
<reference evidence="2 3" key="1">
    <citation type="submission" date="2020-08" db="EMBL/GenBank/DDBJ databases">
        <title>Sequencing the genomes of 1000 actinobacteria strains.</title>
        <authorList>
            <person name="Klenk H.-P."/>
        </authorList>
    </citation>
    <scope>NUCLEOTIDE SEQUENCE [LARGE SCALE GENOMIC DNA]</scope>
    <source>
        <strain evidence="2 3">DSM 45582</strain>
    </source>
</reference>
<dbReference type="PRINTS" id="PR00412">
    <property type="entry name" value="EPOXHYDRLASE"/>
</dbReference>
<dbReference type="EMBL" id="JACHIV010000001">
    <property type="protein sequence ID" value="MBB5071584.1"/>
    <property type="molecule type" value="Genomic_DNA"/>
</dbReference>
<evidence type="ECO:0000259" key="1">
    <source>
        <dbReference type="Pfam" id="PF00561"/>
    </source>
</evidence>
<protein>
    <submittedName>
        <fullName evidence="2">Pimeloyl-ACP methyl ester carboxylesterase</fullName>
    </submittedName>
</protein>
<dbReference type="SUPFAM" id="SSF53474">
    <property type="entry name" value="alpha/beta-Hydrolases"/>
    <property type="match status" value="1"/>
</dbReference>
<dbReference type="Pfam" id="PF00561">
    <property type="entry name" value="Abhydrolase_1"/>
    <property type="match status" value="1"/>
</dbReference>
<dbReference type="InterPro" id="IPR050266">
    <property type="entry name" value="AB_hydrolase_sf"/>
</dbReference>
<dbReference type="PANTHER" id="PTHR43798">
    <property type="entry name" value="MONOACYLGLYCEROL LIPASE"/>
    <property type="match status" value="1"/>
</dbReference>
<keyword evidence="3" id="KW-1185">Reference proteome</keyword>
<dbReference type="InterPro" id="IPR000073">
    <property type="entry name" value="AB_hydrolase_1"/>
</dbReference>
<dbReference type="InterPro" id="IPR029058">
    <property type="entry name" value="AB_hydrolase_fold"/>
</dbReference>
<evidence type="ECO:0000313" key="3">
    <source>
        <dbReference type="Proteomes" id="UP000580474"/>
    </source>
</evidence>
<evidence type="ECO:0000313" key="2">
    <source>
        <dbReference type="EMBL" id="MBB5071584.1"/>
    </source>
</evidence>
<proteinExistence type="predicted"/>
<dbReference type="InterPro" id="IPR000639">
    <property type="entry name" value="Epox_hydrolase-like"/>
</dbReference>
<dbReference type="Gene3D" id="3.40.50.1820">
    <property type="entry name" value="alpha/beta hydrolase"/>
    <property type="match status" value="1"/>
</dbReference>